<accession>A0A0F7TB63</accession>
<name>A0A0F7TB63_PENBI</name>
<sequence>MRDGRTRFNTSHRLHPFYIEPGPKSGPSRGLTPMNVQAHRSRMRSREVSERKQVGDAESLFHSEQRQKDDDEDLGQFARASPFLLLFISLVVVHMDNGKSYERNTTAEFNTTWGWNPT</sequence>
<evidence type="ECO:0000313" key="3">
    <source>
        <dbReference type="Proteomes" id="UP000042958"/>
    </source>
</evidence>
<dbReference type="AlphaFoldDB" id="A0A0F7TB63"/>
<dbReference type="EMBL" id="CDHK01000001">
    <property type="protein sequence ID" value="CEJ53804.1"/>
    <property type="molecule type" value="Genomic_DNA"/>
</dbReference>
<keyword evidence="3" id="KW-1185">Reference proteome</keyword>
<protein>
    <submittedName>
        <fullName evidence="2">Uncharacterized protein</fullName>
    </submittedName>
</protein>
<organism evidence="2 3">
    <name type="scientific">Penicillium brasilianum</name>
    <dbReference type="NCBI Taxonomy" id="104259"/>
    <lineage>
        <taxon>Eukaryota</taxon>
        <taxon>Fungi</taxon>
        <taxon>Dikarya</taxon>
        <taxon>Ascomycota</taxon>
        <taxon>Pezizomycotina</taxon>
        <taxon>Eurotiomycetes</taxon>
        <taxon>Eurotiomycetidae</taxon>
        <taxon>Eurotiales</taxon>
        <taxon>Aspergillaceae</taxon>
        <taxon>Penicillium</taxon>
    </lineage>
</organism>
<evidence type="ECO:0000256" key="1">
    <source>
        <dbReference type="SAM" id="MobiDB-lite"/>
    </source>
</evidence>
<evidence type="ECO:0000313" key="2">
    <source>
        <dbReference type="EMBL" id="CEJ53804.1"/>
    </source>
</evidence>
<dbReference type="Proteomes" id="UP000042958">
    <property type="component" value="Unassembled WGS sequence"/>
</dbReference>
<feature type="compositionally biased region" description="Basic and acidic residues" evidence="1">
    <location>
        <begin position="44"/>
        <end position="69"/>
    </location>
</feature>
<dbReference type="STRING" id="104259.A0A0F7TB63"/>
<reference evidence="3" key="1">
    <citation type="journal article" date="2015" name="Genome Announc.">
        <title>Draft genome sequence of the fungus Penicillium brasilianum MG11.</title>
        <authorList>
            <person name="Horn F."/>
            <person name="Linde J."/>
            <person name="Mattern D.J."/>
            <person name="Walther G."/>
            <person name="Guthke R."/>
            <person name="Brakhage A.A."/>
            <person name="Valiante V."/>
        </authorList>
    </citation>
    <scope>NUCLEOTIDE SEQUENCE [LARGE SCALE GENOMIC DNA]</scope>
    <source>
        <strain evidence="3">MG11</strain>
    </source>
</reference>
<proteinExistence type="predicted"/>
<feature type="region of interest" description="Disordered" evidence="1">
    <location>
        <begin position="1"/>
        <end position="72"/>
    </location>
</feature>
<dbReference type="OrthoDB" id="4188258at2759"/>
<gene>
    <name evidence="2" type="ORF">PMG11_00145</name>
</gene>